<dbReference type="RefSeq" id="WP_127694278.1">
    <property type="nucleotide sequence ID" value="NZ_SACQ01000004.1"/>
</dbReference>
<evidence type="ECO:0000313" key="3">
    <source>
        <dbReference type="EMBL" id="RVU30742.1"/>
    </source>
</evidence>
<dbReference type="NCBIfam" id="TIGR03101">
    <property type="entry name" value="hydr2_PEP"/>
    <property type="match status" value="1"/>
</dbReference>
<organism evidence="3 4">
    <name type="scientific">Neptunomonas marina</name>
    <dbReference type="NCBI Taxonomy" id="1815562"/>
    <lineage>
        <taxon>Bacteria</taxon>
        <taxon>Pseudomonadati</taxon>
        <taxon>Pseudomonadota</taxon>
        <taxon>Gammaproteobacteria</taxon>
        <taxon>Oceanospirillales</taxon>
        <taxon>Oceanospirillaceae</taxon>
        <taxon>Neptunomonas</taxon>
    </lineage>
</organism>
<dbReference type="InterPro" id="IPR050266">
    <property type="entry name" value="AB_hydrolase_sf"/>
</dbReference>
<feature type="domain" description="Glycosyltransferase subfamily 4-like N-terminal" evidence="2">
    <location>
        <begin position="608"/>
        <end position="782"/>
    </location>
</feature>
<dbReference type="AlphaFoldDB" id="A0A437Q868"/>
<dbReference type="GO" id="GO:0016787">
    <property type="term" value="F:hydrolase activity"/>
    <property type="evidence" value="ECO:0007669"/>
    <property type="project" value="UniProtKB-KW"/>
</dbReference>
<dbReference type="Gene3D" id="3.40.50.2000">
    <property type="entry name" value="Glycogen Phosphorylase B"/>
    <property type="match status" value="1"/>
</dbReference>
<keyword evidence="4" id="KW-1185">Reference proteome</keyword>
<dbReference type="GO" id="GO:0016757">
    <property type="term" value="F:glycosyltransferase activity"/>
    <property type="evidence" value="ECO:0007669"/>
    <property type="project" value="UniProtKB-ARBA"/>
</dbReference>
<dbReference type="SUPFAM" id="SSF53756">
    <property type="entry name" value="UDP-Glycosyltransferase/glycogen phosphorylase"/>
    <property type="match status" value="1"/>
</dbReference>
<feature type="domain" description="Serine aminopeptidase S33" evidence="1">
    <location>
        <begin position="49"/>
        <end position="158"/>
    </location>
</feature>
<dbReference type="Pfam" id="PF13579">
    <property type="entry name" value="Glyco_trans_4_4"/>
    <property type="match status" value="1"/>
</dbReference>
<dbReference type="InterPro" id="IPR029058">
    <property type="entry name" value="AB_hydrolase_fold"/>
</dbReference>
<dbReference type="Gene3D" id="3.40.50.1820">
    <property type="entry name" value="alpha/beta hydrolase"/>
    <property type="match status" value="2"/>
</dbReference>
<keyword evidence="3" id="KW-0378">Hydrolase</keyword>
<evidence type="ECO:0000259" key="1">
    <source>
        <dbReference type="Pfam" id="PF12146"/>
    </source>
</evidence>
<reference evidence="3 4" key="1">
    <citation type="submission" date="2019-01" db="EMBL/GenBank/DDBJ databases">
        <authorList>
            <person name="Chen W.-M."/>
        </authorList>
    </citation>
    <scope>NUCLEOTIDE SEQUENCE [LARGE SCALE GENOMIC DNA]</scope>
    <source>
        <strain evidence="3 4">HPM-16</strain>
    </source>
</reference>
<name>A0A437Q868_9GAMM</name>
<accession>A0A437Q868</accession>
<dbReference type="SUPFAM" id="SSF53474">
    <property type="entry name" value="alpha/beta-Hydrolases"/>
    <property type="match status" value="2"/>
</dbReference>
<gene>
    <name evidence="3" type="ORF">EOE65_10555</name>
</gene>
<feature type="domain" description="Serine aminopeptidase S33" evidence="1">
    <location>
        <begin position="317"/>
        <end position="491"/>
    </location>
</feature>
<dbReference type="GO" id="GO:0016020">
    <property type="term" value="C:membrane"/>
    <property type="evidence" value="ECO:0007669"/>
    <property type="project" value="TreeGrafter"/>
</dbReference>
<dbReference type="InterPro" id="IPR017532">
    <property type="entry name" value="Hydrolase-2_PEP"/>
</dbReference>
<evidence type="ECO:0000313" key="4">
    <source>
        <dbReference type="Proteomes" id="UP000282818"/>
    </source>
</evidence>
<dbReference type="InterPro" id="IPR022742">
    <property type="entry name" value="Hydrolase_4"/>
</dbReference>
<proteinExistence type="predicted"/>
<protein>
    <submittedName>
        <fullName evidence="3">Hydrolase 1, exosortase A system-associated</fullName>
    </submittedName>
</protein>
<dbReference type="PANTHER" id="PTHR43798:SF33">
    <property type="entry name" value="HYDROLASE, PUTATIVE (AFU_ORTHOLOGUE AFUA_2G14860)-RELATED"/>
    <property type="match status" value="1"/>
</dbReference>
<dbReference type="PANTHER" id="PTHR43798">
    <property type="entry name" value="MONOACYLGLYCEROL LIPASE"/>
    <property type="match status" value="1"/>
</dbReference>
<dbReference type="NCBIfam" id="TIGR03100">
    <property type="entry name" value="hydr1_PEP"/>
    <property type="match status" value="1"/>
</dbReference>
<dbReference type="EMBL" id="SACQ01000004">
    <property type="protein sequence ID" value="RVU30742.1"/>
    <property type="molecule type" value="Genomic_DNA"/>
</dbReference>
<dbReference type="Pfam" id="PF12146">
    <property type="entry name" value="Hydrolase_4"/>
    <property type="match status" value="2"/>
</dbReference>
<evidence type="ECO:0000259" key="2">
    <source>
        <dbReference type="Pfam" id="PF13579"/>
    </source>
</evidence>
<dbReference type="InterPro" id="IPR017531">
    <property type="entry name" value="Hydrolase-1_PEP"/>
</dbReference>
<dbReference type="InterPro" id="IPR028098">
    <property type="entry name" value="Glyco_trans_4-like_N"/>
</dbReference>
<sequence>MVTQTPLFLDVPSGQIFATIFTPQQATCTDHWVICLPPFAEEMNKSRKIIRDQAERLSQQGYSVLIPDLQGTGDSVGDFSNSSIQQWQDDLKALITALKVNGVKQVDILAVRMGALLAPPLAMSFPDLVKRIVLWQPALSGEQLMTQFLRIRVAANMLSDQKETVKELRAAILEDKEVEVAGYRVPKAFLSQLDEMKLSTMELPHSTHIGWFEVVSSAEKGLLLPSKKVIENWTSTQESVKADAVVGEPFWAAQELVTAEALIERTCVEFGTSESALLDAMPVNVANNEQERPLTFDCAGQRLVGVIHTPSVPAEQGVVVVVGGPQYRVGSHRQFVLLARDLTAAGIPVMRFDYRGMGDAAGELRGFEYIEDDIAAAIDSFMEACPTLKKVALWGLCDAATAAAFYAPKDDRVDGLIMLNPWVRSEAGEAQAYLKHYYLQRFTSKDFWQKLLSGDVKVGASIKSLMQKVRSVSKRSDVSGASDQEPQVQTDAAPLAVRLEQALDQATQNTLIVCSGNDLTAKEFEAAVDSSGSFRTLLSKPQFMRQKLASADHTFSSQAWRAQVQNWTSGFLQRKPAAGKALLVAYHYPPVKVSSGLQRSLAFSTYLSDHGWDCSVLSAAPCAYEQTSADQLKDIPASLKVTRALGFDTRRHLSFKGRYLEVMALPDRWISWLPFAVVAGLWRIWRDKPSVIWSTYPIATAHLIGLALSKLTGLPWVADFRDSMTEETYPAPGPKRRWFLRIEQWVINRCTYAVFTTPSAVKMYQERYPHLPAEQFVLLPNGYNEAIIKQVEEQLSSSAGTSSKRRYVHSGVLYPSERDPQCFFKAIAKLKREQVISADDTEIVLRATGHDELFAPMIESLDIDDIITLAPSVDYRLALAEMMEADGLLIFQAANCNHQIPAKVYEYFRARRPICALTDPAGDTATLLKEAGYQAIYPLDDEDEIYTGLAKFFDEVECNEAYIANPEVVGQYSRQSLTGDLAALFSRCMK</sequence>
<dbReference type="Proteomes" id="UP000282818">
    <property type="component" value="Unassembled WGS sequence"/>
</dbReference>
<comment type="caution">
    <text evidence="3">The sequence shown here is derived from an EMBL/GenBank/DDBJ whole genome shotgun (WGS) entry which is preliminary data.</text>
</comment>